<dbReference type="Gene3D" id="2.160.10.10">
    <property type="entry name" value="Hexapeptide repeat proteins"/>
    <property type="match status" value="1"/>
</dbReference>
<keyword evidence="4" id="KW-0012">Acyltransferase</keyword>
<dbReference type="RefSeq" id="WP_258988997.1">
    <property type="nucleotide sequence ID" value="NZ_JALIGE010000075.1"/>
</dbReference>
<keyword evidence="6" id="KW-1185">Reference proteome</keyword>
<protein>
    <submittedName>
        <fullName evidence="5">Serine acetyltransferase</fullName>
    </submittedName>
</protein>
<dbReference type="InterPro" id="IPR001451">
    <property type="entry name" value="Hexapep"/>
</dbReference>
<keyword evidence="3" id="KW-0677">Repeat</keyword>
<accession>A0ABT2E3L6</accession>
<reference evidence="5 6" key="1">
    <citation type="submission" date="2022-04" db="EMBL/GenBank/DDBJ databases">
        <title>Proposal of a three novel species of Scandinavium, Scandinavium hiltneri, Scandinavium manionii, Scandinavium tedordense.</title>
        <authorList>
            <person name="Maddock D.W."/>
            <person name="Brady C.L."/>
            <person name="Denman S."/>
            <person name="Arnold D."/>
        </authorList>
    </citation>
    <scope>NUCLEOTIDE SEQUENCE [LARGE SCALE GENOMIC DNA]</scope>
    <source>
        <strain evidence="5 6">H11S7</strain>
    </source>
</reference>
<keyword evidence="2" id="KW-0808">Transferase</keyword>
<dbReference type="Pfam" id="PF00132">
    <property type="entry name" value="Hexapep"/>
    <property type="match status" value="1"/>
</dbReference>
<dbReference type="InterPro" id="IPR018357">
    <property type="entry name" value="Hexapep_transf_CS"/>
</dbReference>
<dbReference type="CDD" id="cd03354">
    <property type="entry name" value="LbH_SAT"/>
    <property type="match status" value="1"/>
</dbReference>
<evidence type="ECO:0000313" key="6">
    <source>
        <dbReference type="Proteomes" id="UP001205357"/>
    </source>
</evidence>
<dbReference type="Proteomes" id="UP001205357">
    <property type="component" value="Unassembled WGS sequence"/>
</dbReference>
<evidence type="ECO:0000256" key="1">
    <source>
        <dbReference type="ARBA" id="ARBA00007274"/>
    </source>
</evidence>
<dbReference type="EMBL" id="JALIGE010000075">
    <property type="protein sequence ID" value="MCS2162440.1"/>
    <property type="molecule type" value="Genomic_DNA"/>
</dbReference>
<dbReference type="PROSITE" id="PS00101">
    <property type="entry name" value="HEXAPEP_TRANSFERASES"/>
    <property type="match status" value="1"/>
</dbReference>
<dbReference type="SUPFAM" id="SSF51161">
    <property type="entry name" value="Trimeric LpxA-like enzymes"/>
    <property type="match status" value="1"/>
</dbReference>
<proteinExistence type="inferred from homology"/>
<evidence type="ECO:0000256" key="2">
    <source>
        <dbReference type="ARBA" id="ARBA00022679"/>
    </source>
</evidence>
<sequence>MKNLNRDFLRVEHYFAYKHLKECLHKEVQKGSKPFSWPVAIHRAIKCSDRRFYFWFRIWRYFFQSNKFKLGKVAKHKLRKLNRSYSTDINPRASIGPGFKIVHFPGVVMRGNIVIGANAIIRQGVTIGARNGTDQGYSRIGDNVEIGCNTCIIGDITIGNNVTIGSMAFVNKNVPDNSVVYSANEMVVRNK</sequence>
<name>A0ABT2E3L6_9ENTR</name>
<organism evidence="5 6">
    <name type="scientific">Scandinavium hiltneri</name>
    <dbReference type="NCBI Taxonomy" id="2926519"/>
    <lineage>
        <taxon>Bacteria</taxon>
        <taxon>Pseudomonadati</taxon>
        <taxon>Pseudomonadota</taxon>
        <taxon>Gammaproteobacteria</taxon>
        <taxon>Enterobacterales</taxon>
        <taxon>Enterobacteriaceae</taxon>
        <taxon>Scandinavium</taxon>
    </lineage>
</organism>
<evidence type="ECO:0000256" key="3">
    <source>
        <dbReference type="ARBA" id="ARBA00022737"/>
    </source>
</evidence>
<gene>
    <name evidence="5" type="ORF">MUU47_15185</name>
</gene>
<evidence type="ECO:0000313" key="5">
    <source>
        <dbReference type="EMBL" id="MCS2162440.1"/>
    </source>
</evidence>
<comment type="caution">
    <text evidence="5">The sequence shown here is derived from an EMBL/GenBank/DDBJ whole genome shotgun (WGS) entry which is preliminary data.</text>
</comment>
<evidence type="ECO:0000256" key="4">
    <source>
        <dbReference type="ARBA" id="ARBA00023315"/>
    </source>
</evidence>
<dbReference type="PANTHER" id="PTHR42811">
    <property type="entry name" value="SERINE ACETYLTRANSFERASE"/>
    <property type="match status" value="1"/>
</dbReference>
<dbReference type="InterPro" id="IPR045304">
    <property type="entry name" value="LbH_SAT"/>
</dbReference>
<comment type="similarity">
    <text evidence="1">Belongs to the transferase hexapeptide repeat family.</text>
</comment>
<dbReference type="InterPro" id="IPR011004">
    <property type="entry name" value="Trimer_LpxA-like_sf"/>
</dbReference>